<gene>
    <name evidence="6" type="ORF">GCM10007304_40740</name>
</gene>
<dbReference type="Pfam" id="PF01593">
    <property type="entry name" value="Amino_oxidase"/>
    <property type="match status" value="1"/>
</dbReference>
<comment type="pathway">
    <text evidence="1 4">Carotenoid biosynthesis.</text>
</comment>
<evidence type="ECO:0000256" key="1">
    <source>
        <dbReference type="ARBA" id="ARBA00004829"/>
    </source>
</evidence>
<reference evidence="6" key="1">
    <citation type="journal article" date="2014" name="Int. J. Syst. Evol. Microbiol.">
        <title>Complete genome sequence of Corynebacterium casei LMG S-19264T (=DSM 44701T), isolated from a smear-ripened cheese.</title>
        <authorList>
            <consortium name="US DOE Joint Genome Institute (JGI-PGF)"/>
            <person name="Walter F."/>
            <person name="Albersmeier A."/>
            <person name="Kalinowski J."/>
            <person name="Ruckert C."/>
        </authorList>
    </citation>
    <scope>NUCLEOTIDE SEQUENCE</scope>
    <source>
        <strain evidence="6">CCM 7905</strain>
    </source>
</reference>
<dbReference type="EMBL" id="BMCU01000005">
    <property type="protein sequence ID" value="GGG22790.1"/>
    <property type="molecule type" value="Genomic_DNA"/>
</dbReference>
<dbReference type="NCBIfam" id="TIGR02734">
    <property type="entry name" value="crtI_fam"/>
    <property type="match status" value="1"/>
</dbReference>
<dbReference type="InterPro" id="IPR014105">
    <property type="entry name" value="Carotenoid/retinoid_OxRdtase"/>
</dbReference>
<organism evidence="6 7">
    <name type="scientific">Rhodococcoides trifolii</name>
    <dbReference type="NCBI Taxonomy" id="908250"/>
    <lineage>
        <taxon>Bacteria</taxon>
        <taxon>Bacillati</taxon>
        <taxon>Actinomycetota</taxon>
        <taxon>Actinomycetes</taxon>
        <taxon>Mycobacteriales</taxon>
        <taxon>Nocardiaceae</taxon>
        <taxon>Rhodococcoides</taxon>
    </lineage>
</organism>
<keyword evidence="7" id="KW-1185">Reference proteome</keyword>
<dbReference type="Gene3D" id="3.50.50.60">
    <property type="entry name" value="FAD/NAD(P)-binding domain"/>
    <property type="match status" value="2"/>
</dbReference>
<dbReference type="SUPFAM" id="SSF51905">
    <property type="entry name" value="FAD/NAD(P)-binding domain"/>
    <property type="match status" value="1"/>
</dbReference>
<accession>A0A917G4I2</accession>
<dbReference type="InterPro" id="IPR002937">
    <property type="entry name" value="Amino_oxidase"/>
</dbReference>
<dbReference type="AlphaFoldDB" id="A0A917G4I2"/>
<evidence type="ECO:0000313" key="7">
    <source>
        <dbReference type="Proteomes" id="UP000654257"/>
    </source>
</evidence>
<evidence type="ECO:0000313" key="6">
    <source>
        <dbReference type="EMBL" id="GGG22790.1"/>
    </source>
</evidence>
<evidence type="ECO:0000259" key="5">
    <source>
        <dbReference type="Pfam" id="PF01593"/>
    </source>
</evidence>
<reference evidence="6" key="2">
    <citation type="submission" date="2020-09" db="EMBL/GenBank/DDBJ databases">
        <authorList>
            <person name="Sun Q."/>
            <person name="Sedlacek I."/>
        </authorList>
    </citation>
    <scope>NUCLEOTIDE SEQUENCE</scope>
    <source>
        <strain evidence="6">CCM 7905</strain>
    </source>
</reference>
<dbReference type="InterPro" id="IPR036188">
    <property type="entry name" value="FAD/NAD-bd_sf"/>
</dbReference>
<comment type="similarity">
    <text evidence="4">Belongs to the carotenoid/retinoid oxidoreductase family.</text>
</comment>
<keyword evidence="2 4" id="KW-0125">Carotenoid biosynthesis</keyword>
<feature type="domain" description="Amine oxidase" evidence="5">
    <location>
        <begin position="7"/>
        <end position="488"/>
    </location>
</feature>
<dbReference type="GO" id="GO:0016117">
    <property type="term" value="P:carotenoid biosynthetic process"/>
    <property type="evidence" value="ECO:0007669"/>
    <property type="project" value="UniProtKB-KW"/>
</dbReference>
<evidence type="ECO:0000256" key="2">
    <source>
        <dbReference type="ARBA" id="ARBA00022746"/>
    </source>
</evidence>
<dbReference type="PANTHER" id="PTHR43734:SF1">
    <property type="entry name" value="PHYTOENE DESATURASE"/>
    <property type="match status" value="1"/>
</dbReference>
<evidence type="ECO:0000256" key="4">
    <source>
        <dbReference type="RuleBase" id="RU362075"/>
    </source>
</evidence>
<dbReference type="PANTHER" id="PTHR43734">
    <property type="entry name" value="PHYTOENE DESATURASE"/>
    <property type="match status" value="1"/>
</dbReference>
<dbReference type="GO" id="GO:0016491">
    <property type="term" value="F:oxidoreductase activity"/>
    <property type="evidence" value="ECO:0007669"/>
    <property type="project" value="UniProtKB-KW"/>
</dbReference>
<sequence length="495" mass="53060">MIGAGVGGLAAAARLAAQGHTVTLVEQAARVGGKLGLETVDGFAFDTGPSLVTMPDELRELFSATGSSASDAGVTLTRLPIACRYTFPDGVTLDLPGEVEQIPAALDAALGQGRGAQWTRFLERSRRIWDLTETPFLRSPISMSTMVRLARKPGDVRAVAPWQSLRGVGSKYLDDPRLRMLLDRYATYTGSDPRTAPAALVTVPYAEQAFGSWYIDGGLYRLAQALADRCATLGVELRLNTRVDEITCGADGVAGVRLDDGSMIDAETVVANADAHQVYDNLLGRRHRGVAAARRRLRRTTRSLSGFVLLLAVDDPPADQAHHHVMFTEDYDAEFDSVFGRRGRARPVERPTIYISAPTDPAIVPGPDTGAWFVLVNAPPHDPDNGTDWDAPGLSERYADSIVEQMAERGVDIRSRIRHRRIISPADLERRTMTPGGSIYGTSSNSATAAFLRPSNRSPVPGLYLVGGSSHPGGGLPLVIMSAKIVADMIGHAGA</sequence>
<proteinExistence type="inferred from homology"/>
<name>A0A917G4I2_9NOCA</name>
<dbReference type="Proteomes" id="UP000654257">
    <property type="component" value="Unassembled WGS sequence"/>
</dbReference>
<evidence type="ECO:0000256" key="3">
    <source>
        <dbReference type="ARBA" id="ARBA00023002"/>
    </source>
</evidence>
<keyword evidence="3 4" id="KW-0560">Oxidoreductase</keyword>
<protein>
    <submittedName>
        <fullName evidence="6">Phytoene desaturase</fullName>
    </submittedName>
</protein>
<comment type="caution">
    <text evidence="6">The sequence shown here is derived from an EMBL/GenBank/DDBJ whole genome shotgun (WGS) entry which is preliminary data.</text>
</comment>